<evidence type="ECO:0000313" key="2">
    <source>
        <dbReference type="Proteomes" id="UP000092445"/>
    </source>
</evidence>
<dbReference type="VEuPathDB" id="VectorBase:GPAI034572"/>
<evidence type="ECO:0000313" key="1">
    <source>
        <dbReference type="EnsemblMetazoa" id="GPAI034572-PA"/>
    </source>
</evidence>
<dbReference type="Proteomes" id="UP000092445">
    <property type="component" value="Unassembled WGS sequence"/>
</dbReference>
<proteinExistence type="predicted"/>
<keyword evidence="2" id="KW-1185">Reference proteome</keyword>
<protein>
    <submittedName>
        <fullName evidence="1">Uncharacterized protein</fullName>
    </submittedName>
</protein>
<dbReference type="EnsemblMetazoa" id="GPAI034572-RA">
    <property type="protein sequence ID" value="GPAI034572-PA"/>
    <property type="gene ID" value="GPAI034572"/>
</dbReference>
<dbReference type="AlphaFoldDB" id="A0A1B0A4Z2"/>
<accession>A0A1B0A4Z2</accession>
<name>A0A1B0A4Z2_GLOPL</name>
<sequence length="187" mass="21075">MHVKDFVLSDIIRYLPNLHRDFSLKGLGLPVARQRNDIFEPSRTITSLELSESSILGGTEKDQDNIACEMMLISMFKHNLEKLCILQLKRDTGVLQENVSSCCSCKLRVVLELKVSISNDCNVNINTNTQRASRFFKAQFSEQLGAMLLRGLLSTARAETMNSLKVRPATDTNTLKRQILDLESPSE</sequence>
<reference evidence="1" key="2">
    <citation type="submission" date="2020-05" db="UniProtKB">
        <authorList>
            <consortium name="EnsemblMetazoa"/>
        </authorList>
    </citation>
    <scope>IDENTIFICATION</scope>
    <source>
        <strain evidence="1">IAEA</strain>
    </source>
</reference>
<organism evidence="1 2">
    <name type="scientific">Glossina pallidipes</name>
    <name type="common">Tsetse fly</name>
    <dbReference type="NCBI Taxonomy" id="7398"/>
    <lineage>
        <taxon>Eukaryota</taxon>
        <taxon>Metazoa</taxon>
        <taxon>Ecdysozoa</taxon>
        <taxon>Arthropoda</taxon>
        <taxon>Hexapoda</taxon>
        <taxon>Insecta</taxon>
        <taxon>Pterygota</taxon>
        <taxon>Neoptera</taxon>
        <taxon>Endopterygota</taxon>
        <taxon>Diptera</taxon>
        <taxon>Brachycera</taxon>
        <taxon>Muscomorpha</taxon>
        <taxon>Hippoboscoidea</taxon>
        <taxon>Glossinidae</taxon>
        <taxon>Glossina</taxon>
    </lineage>
</organism>
<reference evidence="2" key="1">
    <citation type="submission" date="2014-03" db="EMBL/GenBank/DDBJ databases">
        <authorList>
            <person name="Aksoy S."/>
            <person name="Warren W."/>
            <person name="Wilson R.K."/>
        </authorList>
    </citation>
    <scope>NUCLEOTIDE SEQUENCE [LARGE SCALE GENOMIC DNA]</scope>
    <source>
        <strain evidence="2">IAEA</strain>
    </source>
</reference>